<comment type="caution">
    <text evidence="3">The sequence shown here is derived from an EMBL/GenBank/DDBJ whole genome shotgun (WGS) entry which is preliminary data.</text>
</comment>
<reference evidence="3 4" key="1">
    <citation type="submission" date="2024-08" db="EMBL/GenBank/DDBJ databases">
        <title>Whole-genome sequencing of halo(alkali)philic microorganisms from hypersaline lakes.</title>
        <authorList>
            <person name="Sorokin D.Y."/>
            <person name="Merkel A.Y."/>
            <person name="Messina E."/>
            <person name="Yakimov M."/>
        </authorList>
    </citation>
    <scope>NUCLEOTIDE SEQUENCE [LARGE SCALE GENOMIC DNA]</scope>
    <source>
        <strain evidence="3 4">Cl-TMA</strain>
    </source>
</reference>
<gene>
    <name evidence="3" type="ORF">ACERLL_15380</name>
</gene>
<dbReference type="EMBL" id="JBGUAW010000011">
    <property type="protein sequence ID" value="MFA9462199.1"/>
    <property type="molecule type" value="Genomic_DNA"/>
</dbReference>
<feature type="transmembrane region" description="Helical" evidence="1">
    <location>
        <begin position="174"/>
        <end position="192"/>
    </location>
</feature>
<keyword evidence="4" id="KW-1185">Reference proteome</keyword>
<dbReference type="Proteomes" id="UP001575181">
    <property type="component" value="Unassembled WGS sequence"/>
</dbReference>
<keyword evidence="1" id="KW-0812">Transmembrane</keyword>
<organism evidence="3 4">
    <name type="scientific">Thiohalorhabdus methylotrophus</name>
    <dbReference type="NCBI Taxonomy" id="3242694"/>
    <lineage>
        <taxon>Bacteria</taxon>
        <taxon>Pseudomonadati</taxon>
        <taxon>Pseudomonadota</taxon>
        <taxon>Gammaproteobacteria</taxon>
        <taxon>Thiohalorhabdales</taxon>
        <taxon>Thiohalorhabdaceae</taxon>
        <taxon>Thiohalorhabdus</taxon>
    </lineage>
</organism>
<feature type="signal peptide" evidence="2">
    <location>
        <begin position="1"/>
        <end position="25"/>
    </location>
</feature>
<feature type="chain" id="PRO_5047144495" evidence="2">
    <location>
        <begin position="26"/>
        <end position="303"/>
    </location>
</feature>
<evidence type="ECO:0000256" key="2">
    <source>
        <dbReference type="SAM" id="SignalP"/>
    </source>
</evidence>
<keyword evidence="2" id="KW-0732">Signal</keyword>
<accession>A0ABV4TYN2</accession>
<name>A0ABV4TYN2_9GAMM</name>
<proteinExistence type="predicted"/>
<evidence type="ECO:0000313" key="4">
    <source>
        <dbReference type="Proteomes" id="UP001575181"/>
    </source>
</evidence>
<protein>
    <submittedName>
        <fullName evidence="3">Nonribosomal peptide synthetase MxaA</fullName>
    </submittedName>
</protein>
<evidence type="ECO:0000313" key="3">
    <source>
        <dbReference type="EMBL" id="MFA9462199.1"/>
    </source>
</evidence>
<keyword evidence="1" id="KW-0472">Membrane</keyword>
<dbReference type="RefSeq" id="WP_373656985.1">
    <property type="nucleotide sequence ID" value="NZ_JBGUAW010000011.1"/>
</dbReference>
<evidence type="ECO:0000256" key="1">
    <source>
        <dbReference type="SAM" id="Phobius"/>
    </source>
</evidence>
<sequence length="303" mass="33637">MKARGRIWAIPLLVLASAWALPANAAGIDLSVTEPRSYGHVAGDRIERRLRLRLPPGYRLERTSLPATGKVNYWLELADMAVDGGDRGGTARVTLGYQLFYAPLQVVPRRLPAFRISASNDAGERLEARVPSFDFTMSPLIALRPEAEFGDPENGIMAADEQPDRLPVAEPRRGALTAFGVFSLALLLWAWAADRLPGRRRGPFGRAVRSLRRLRESDRGATEAAMRTLHRAFDETAGHAVFAEDVDAFVTTHPAFSDLHDDIAAFFESSRHLFFAADDGPRGYELDEVRDLTSRCRARELRT</sequence>
<keyword evidence="1" id="KW-1133">Transmembrane helix</keyword>